<organism evidence="2 3">
    <name type="scientific">Trichoderma arundinaceum</name>
    <dbReference type="NCBI Taxonomy" id="490622"/>
    <lineage>
        <taxon>Eukaryota</taxon>
        <taxon>Fungi</taxon>
        <taxon>Dikarya</taxon>
        <taxon>Ascomycota</taxon>
        <taxon>Pezizomycotina</taxon>
        <taxon>Sordariomycetes</taxon>
        <taxon>Hypocreomycetidae</taxon>
        <taxon>Hypocreales</taxon>
        <taxon>Hypocreaceae</taxon>
        <taxon>Trichoderma</taxon>
    </lineage>
</organism>
<reference evidence="2 3" key="1">
    <citation type="journal article" date="2018" name="PLoS Pathog.">
        <title>Evolution of structural diversity of trichothecenes, a family of toxins produced by plant pathogenic and entomopathogenic fungi.</title>
        <authorList>
            <person name="Proctor R.H."/>
            <person name="McCormick S.P."/>
            <person name="Kim H.S."/>
            <person name="Cardoza R.E."/>
            <person name="Stanley A.M."/>
            <person name="Lindo L."/>
            <person name="Kelly A."/>
            <person name="Brown D.W."/>
            <person name="Lee T."/>
            <person name="Vaughan M.M."/>
            <person name="Alexander N.J."/>
            <person name="Busman M."/>
            <person name="Gutierrez S."/>
        </authorList>
    </citation>
    <scope>NUCLEOTIDE SEQUENCE [LARGE SCALE GENOMIC DNA]</scope>
    <source>
        <strain evidence="2 3">IBT 40837</strain>
    </source>
</reference>
<dbReference type="AlphaFoldDB" id="A0A395NA53"/>
<evidence type="ECO:0000313" key="3">
    <source>
        <dbReference type="Proteomes" id="UP000266272"/>
    </source>
</evidence>
<gene>
    <name evidence="2" type="ORF">TARUN_9275</name>
</gene>
<dbReference type="Proteomes" id="UP000266272">
    <property type="component" value="Unassembled WGS sequence"/>
</dbReference>
<dbReference type="EMBL" id="PXOA01000729">
    <property type="protein sequence ID" value="RFU72992.1"/>
    <property type="molecule type" value="Genomic_DNA"/>
</dbReference>
<accession>A0A395NA53</accession>
<evidence type="ECO:0000313" key="2">
    <source>
        <dbReference type="EMBL" id="RFU72992.1"/>
    </source>
</evidence>
<sequence>MESQNELPPKFGLADLNMTEDEEGYLLGKKVVMAYWKTAVSMTPAQCEQMLQHIRNKDFLIPRIIGSYAATRHPLQHLSHMQKKFGREAEKDKSEAYFEIYPEVRPKRTKDDADDDIKDGGTGDKGNGSDETTDDDELDAPLSKRQRLNEGLVTPEITLTVKNSTTVGLESAQASVAKTAEELRPPTADTWNFDAVIEPFVPSSKQGTLGGNDDKPGFSMRRRRQESLGNLAKEVTETRQLMKTLIENQDRMQLSLGGMQSTVKEMAENYHDNDQERRTNVEEIREYMKVMANAVKELRDDVQSCDY</sequence>
<feature type="region of interest" description="Disordered" evidence="1">
    <location>
        <begin position="96"/>
        <end position="145"/>
    </location>
</feature>
<protein>
    <submittedName>
        <fullName evidence="2">Uncharacterized protein</fullName>
    </submittedName>
</protein>
<comment type="caution">
    <text evidence="2">The sequence shown here is derived from an EMBL/GenBank/DDBJ whole genome shotgun (WGS) entry which is preliminary data.</text>
</comment>
<keyword evidence="3" id="KW-1185">Reference proteome</keyword>
<evidence type="ECO:0000256" key="1">
    <source>
        <dbReference type="SAM" id="MobiDB-lite"/>
    </source>
</evidence>
<name>A0A395NA53_TRIAR</name>
<feature type="compositionally biased region" description="Basic and acidic residues" evidence="1">
    <location>
        <begin position="96"/>
        <end position="111"/>
    </location>
</feature>
<proteinExistence type="predicted"/>